<organism evidence="1">
    <name type="scientific">bioreactor metagenome</name>
    <dbReference type="NCBI Taxonomy" id="1076179"/>
    <lineage>
        <taxon>unclassified sequences</taxon>
        <taxon>metagenomes</taxon>
        <taxon>ecological metagenomes</taxon>
    </lineage>
</organism>
<protein>
    <submittedName>
        <fullName evidence="1">Uncharacterized protein</fullName>
    </submittedName>
</protein>
<comment type="caution">
    <text evidence="1">The sequence shown here is derived from an EMBL/GenBank/DDBJ whole genome shotgun (WGS) entry which is preliminary data.</text>
</comment>
<accession>A0A645BLR5</accession>
<dbReference type="AlphaFoldDB" id="A0A645BLR5"/>
<evidence type="ECO:0000313" key="1">
    <source>
        <dbReference type="EMBL" id="MPM66177.1"/>
    </source>
</evidence>
<reference evidence="1" key="1">
    <citation type="submission" date="2019-08" db="EMBL/GenBank/DDBJ databases">
        <authorList>
            <person name="Kucharzyk K."/>
            <person name="Murdoch R.W."/>
            <person name="Higgins S."/>
            <person name="Loffler F."/>
        </authorList>
    </citation>
    <scope>NUCLEOTIDE SEQUENCE</scope>
</reference>
<proteinExistence type="predicted"/>
<sequence length="124" mass="13456">MSKENRNTPVVASWPTIEIRMPRHPAMIPLSIFFPLTPAIIEIPKTARVKYSAGPKNRVTFAIGGAANSRTIALTTPPKTEAYRATIKADFARPFFARAYPSITVAAAFGVPGVFMSIAEIDPP</sequence>
<name>A0A645BLR5_9ZZZZ</name>
<dbReference type="EMBL" id="VSSQ01020932">
    <property type="protein sequence ID" value="MPM66177.1"/>
    <property type="molecule type" value="Genomic_DNA"/>
</dbReference>
<gene>
    <name evidence="1" type="ORF">SDC9_113084</name>
</gene>